<dbReference type="EMBL" id="CAJVPT010006045">
    <property type="protein sequence ID" value="CAG8526897.1"/>
    <property type="molecule type" value="Genomic_DNA"/>
</dbReference>
<evidence type="ECO:0000313" key="1">
    <source>
        <dbReference type="EMBL" id="CAG8526897.1"/>
    </source>
</evidence>
<name>A0ACA9LFS4_9GLOM</name>
<accession>A0ACA9LFS4</accession>
<keyword evidence="2" id="KW-1185">Reference proteome</keyword>
<reference evidence="1" key="1">
    <citation type="submission" date="2021-06" db="EMBL/GenBank/DDBJ databases">
        <authorList>
            <person name="Kallberg Y."/>
            <person name="Tangrot J."/>
            <person name="Rosling A."/>
        </authorList>
    </citation>
    <scope>NUCLEOTIDE SEQUENCE</scope>
    <source>
        <strain evidence="1">CL356</strain>
    </source>
</reference>
<evidence type="ECO:0000313" key="2">
    <source>
        <dbReference type="Proteomes" id="UP000789525"/>
    </source>
</evidence>
<dbReference type="Proteomes" id="UP000789525">
    <property type="component" value="Unassembled WGS sequence"/>
</dbReference>
<sequence>MSLVRSLATRQCRTGFARTISNSAKVSLAQPMPTEPPETPKAKPPLMKEFKIYRWNPDEPEKKPTLQSYQVDLNQCGPMILDALIKIKNEMDPTLTFRRSCREGICGSCSMNIDGQNTLACLCRIDRDGSKNTKIYPLPARDFALVYVVKDLVPDLTLFFKQYKSVEPYLKNDNPPEKGEYLQSPEDRKKLNALLHAYRWIADSRVSGPPLVSIHGSFSVCRTLMVQIGGRSFRIRSVCTGVTPFSTAVEHVPRDWSPNHFGLIYDLVAQDCTCVACMSTNWEYEIDCLTLHREGSSQTFPNADVGDVLQIPDWPGPRTLAVTRKEHILHRWNTHTSPRTIDNLPWSGAVCYIHLRSIDSETLSLINELKQGSTVFPIAFSATMVGVRTYTAVINLKRVSRRRVLVVHICTITPNFLLAKVECDSGHCGVSRIKKLDDQDGQQTRAMLNRKTWYKIARELPKSVIPNNYDVGLRNFTVEDLSRRFTIIINTYYHATISPFLGLNSLLPNELYFSPHNPPKTAEAIVHILSPRTYSCRWEWVLSAFVASLALLGVTLIGIICDRQVVCPDIYGYVSSMTRDDASAVRRRSSEQEDRSPRFYDGRVQEASRAVDRQSSSEDEDIFVDLTTVEETRGVLLAKIKRINHSFYTSMVELWGRRGCKDGINIGQNSTITGDKRLNIAYRGISKNLTPKYWLARSNQRNRIGWAEEPSHHFGFIYDLVAQDYAYLACMSTNWEHAPPKDEALKSRNQQSEPTRSADSFEDELEKSHSDSKDALGLHGDGSSQTFTNADVDDILQIPDWPGPQTLEITRRESILRRLGYALALIPPIIFLGKEMRHVVARSI</sequence>
<comment type="caution">
    <text evidence="1">The sequence shown here is derived from an EMBL/GenBank/DDBJ whole genome shotgun (WGS) entry which is preliminary data.</text>
</comment>
<gene>
    <name evidence="1" type="ORF">ACOLOM_LOCUS3904</name>
</gene>
<protein>
    <submittedName>
        <fullName evidence="1">5029_t:CDS:1</fullName>
    </submittedName>
</protein>
<organism evidence="1 2">
    <name type="scientific">Acaulospora colombiana</name>
    <dbReference type="NCBI Taxonomy" id="27376"/>
    <lineage>
        <taxon>Eukaryota</taxon>
        <taxon>Fungi</taxon>
        <taxon>Fungi incertae sedis</taxon>
        <taxon>Mucoromycota</taxon>
        <taxon>Glomeromycotina</taxon>
        <taxon>Glomeromycetes</taxon>
        <taxon>Diversisporales</taxon>
        <taxon>Acaulosporaceae</taxon>
        <taxon>Acaulospora</taxon>
    </lineage>
</organism>
<proteinExistence type="predicted"/>